<keyword evidence="4" id="KW-1185">Reference proteome</keyword>
<dbReference type="GeneID" id="95374480"/>
<reference evidence="1 4" key="2">
    <citation type="submission" date="2022-05" db="EMBL/GenBank/DDBJ databases">
        <title>Genome Sequencing of Bee-Associated Microbes.</title>
        <authorList>
            <person name="Dunlap C."/>
        </authorList>
    </citation>
    <scope>NUCLEOTIDE SEQUENCE [LARGE SCALE GENOMIC DNA]</scope>
    <source>
        <strain evidence="1 4">NRRL B-23120</strain>
    </source>
</reference>
<dbReference type="Proteomes" id="UP001527202">
    <property type="component" value="Unassembled WGS sequence"/>
</dbReference>
<dbReference type="EMBL" id="CP026520">
    <property type="protein sequence ID" value="QAV17341.1"/>
    <property type="molecule type" value="Genomic_DNA"/>
</dbReference>
<gene>
    <name evidence="1" type="ORF">M5X16_07335</name>
    <name evidence="2" type="ORF">PC41400_06560</name>
</gene>
<proteinExistence type="predicted"/>
<protein>
    <recommendedName>
        <fullName evidence="5">Butirosin biosynthesis protein H N-terminal domain-containing protein</fullName>
    </recommendedName>
</protein>
<dbReference type="EMBL" id="JAMDMJ010000008">
    <property type="protein sequence ID" value="MCY9595579.1"/>
    <property type="molecule type" value="Genomic_DNA"/>
</dbReference>
<dbReference type="Proteomes" id="UP000288943">
    <property type="component" value="Chromosome"/>
</dbReference>
<dbReference type="KEGG" id="pchi:PC41400_06560"/>
<name>A0A410WSP7_9BACL</name>
<organism evidence="2 3">
    <name type="scientific">Paenibacillus chitinolyticus</name>
    <dbReference type="NCBI Taxonomy" id="79263"/>
    <lineage>
        <taxon>Bacteria</taxon>
        <taxon>Bacillati</taxon>
        <taxon>Bacillota</taxon>
        <taxon>Bacilli</taxon>
        <taxon>Bacillales</taxon>
        <taxon>Paenibacillaceae</taxon>
        <taxon>Paenibacillus</taxon>
    </lineage>
</organism>
<accession>A0A410WSP7</accession>
<dbReference type="AlphaFoldDB" id="A0A410WSP7"/>
<evidence type="ECO:0008006" key="5">
    <source>
        <dbReference type="Google" id="ProtNLM"/>
    </source>
</evidence>
<evidence type="ECO:0000313" key="4">
    <source>
        <dbReference type="Proteomes" id="UP001527202"/>
    </source>
</evidence>
<evidence type="ECO:0000313" key="1">
    <source>
        <dbReference type="EMBL" id="MCY9595579.1"/>
    </source>
</evidence>
<evidence type="ECO:0000313" key="3">
    <source>
        <dbReference type="Proteomes" id="UP000288943"/>
    </source>
</evidence>
<reference evidence="2 3" key="1">
    <citation type="submission" date="2018-01" db="EMBL/GenBank/DDBJ databases">
        <title>The whole genome sequencing and assembly of Paenibacillus chitinolyticus KCCM 41400 strain.</title>
        <authorList>
            <person name="Kim J.-Y."/>
            <person name="Park M.-K."/>
            <person name="Lee Y.-J."/>
            <person name="Yi H."/>
            <person name="Bahn Y.-S."/>
            <person name="Kim J.F."/>
            <person name="Lee D.-W."/>
        </authorList>
    </citation>
    <scope>NUCLEOTIDE SEQUENCE [LARGE SCALE GENOMIC DNA]</scope>
    <source>
        <strain evidence="2 3">KCCM 41400</strain>
    </source>
</reference>
<dbReference type="OrthoDB" id="2524290at2"/>
<dbReference type="RefSeq" id="WP_042229586.1">
    <property type="nucleotide sequence ID" value="NZ_CP026520.1"/>
</dbReference>
<sequence>MEETRKTIAQTILSQKTDWRFPDGEGLSQRTLDCRQLCMMEVLKWKGERQLTPVFLNAFDCESNGLMLRRSEPEPGRGWRLTKYSPLNTEGLYPLIDSVFDHEGYCLLFYNAKEAVFSSYHGKHDIVHWSLLVDYDEAGVTLVDDEGAPAFFNGYIGKVPWQTLMSAHASSEKGGVAILGRRPGYAKTWEEEFLSLVRASVHNMVDQQGLKNLENFVKAVAESRAEALIPMLETLEFDVHYFRRLRELWKAAVENGTVPDRYKAPGWVEELVYVCKLWSLVMGVLAKWKRQPDKDYSAKLTDYLGQALESEKGFYRELRHLV</sequence>
<evidence type="ECO:0000313" key="2">
    <source>
        <dbReference type="EMBL" id="QAV17341.1"/>
    </source>
</evidence>